<accession>A0A6M1S2I6</accession>
<sequence>MPDAKSVSVPPHAATDRALEARELIDRLAEELRASSDVDLPHAYFVEQVKLGLASRELTDVKAANDIEGYTRPPHNRVAASVFNCWAMPE</sequence>
<name>A0A6M1S2I6_9HYPH</name>
<dbReference type="AlphaFoldDB" id="A0A6M1S2I6"/>
<proteinExistence type="predicted"/>
<evidence type="ECO:0000313" key="1">
    <source>
        <dbReference type="EMBL" id="NGO62608.1"/>
    </source>
</evidence>
<dbReference type="RefSeq" id="WP_163900153.1">
    <property type="nucleotide sequence ID" value="NZ_CP048427.1"/>
</dbReference>
<evidence type="ECO:0000313" key="2">
    <source>
        <dbReference type="Proteomes" id="UP000477849"/>
    </source>
</evidence>
<organism evidence="1 2">
    <name type="scientific">Rhizobium daejeonense</name>
    <dbReference type="NCBI Taxonomy" id="240521"/>
    <lineage>
        <taxon>Bacteria</taxon>
        <taxon>Pseudomonadati</taxon>
        <taxon>Pseudomonadota</taxon>
        <taxon>Alphaproteobacteria</taxon>
        <taxon>Hyphomicrobiales</taxon>
        <taxon>Rhizobiaceae</taxon>
        <taxon>Rhizobium/Agrobacterium group</taxon>
        <taxon>Rhizobium</taxon>
    </lineage>
</organism>
<dbReference type="Proteomes" id="UP000477849">
    <property type="component" value="Unassembled WGS sequence"/>
</dbReference>
<protein>
    <submittedName>
        <fullName evidence="1">Uncharacterized protein</fullName>
    </submittedName>
</protein>
<gene>
    <name evidence="1" type="ORF">G6N76_02895</name>
</gene>
<keyword evidence="2" id="KW-1185">Reference proteome</keyword>
<comment type="caution">
    <text evidence="1">The sequence shown here is derived from an EMBL/GenBank/DDBJ whole genome shotgun (WGS) entry which is preliminary data.</text>
</comment>
<dbReference type="EMBL" id="JAAKZH010000001">
    <property type="protein sequence ID" value="NGO62608.1"/>
    <property type="molecule type" value="Genomic_DNA"/>
</dbReference>
<reference evidence="1 2" key="1">
    <citation type="submission" date="2020-02" db="EMBL/GenBank/DDBJ databases">
        <title>Genome sequence of the type strain CCBAU10050 of Rhizobium daejeonense.</title>
        <authorList>
            <person name="Gao J."/>
            <person name="Sun J."/>
        </authorList>
    </citation>
    <scope>NUCLEOTIDE SEQUENCE [LARGE SCALE GENOMIC DNA]</scope>
    <source>
        <strain evidence="1 2">CCBAU10050</strain>
    </source>
</reference>